<name>M0N6I6_9EURY</name>
<dbReference type="OrthoDB" id="132546at2157"/>
<dbReference type="Pfam" id="PF13439">
    <property type="entry name" value="Glyco_transf_4"/>
    <property type="match status" value="1"/>
</dbReference>
<dbReference type="PANTHER" id="PTHR45947:SF13">
    <property type="entry name" value="TRANSFERASE"/>
    <property type="match status" value="1"/>
</dbReference>
<comment type="caution">
    <text evidence="3">The sequence shown here is derived from an EMBL/GenBank/DDBJ whole genome shotgun (WGS) entry which is preliminary data.</text>
</comment>
<evidence type="ECO:0000313" key="3">
    <source>
        <dbReference type="EMBL" id="EMA53517.1"/>
    </source>
</evidence>
<feature type="domain" description="Glycosyltransferase subfamily 4-like N-terminal" evidence="2">
    <location>
        <begin position="16"/>
        <end position="218"/>
    </location>
</feature>
<dbReference type="InterPro" id="IPR028098">
    <property type="entry name" value="Glyco_trans_4-like_N"/>
</dbReference>
<evidence type="ECO:0000313" key="4">
    <source>
        <dbReference type="Proteomes" id="UP000011625"/>
    </source>
</evidence>
<dbReference type="PANTHER" id="PTHR45947">
    <property type="entry name" value="SULFOQUINOVOSYL TRANSFERASE SQD2"/>
    <property type="match status" value="1"/>
</dbReference>
<dbReference type="AlphaFoldDB" id="M0N6I6"/>
<reference evidence="3 4" key="1">
    <citation type="journal article" date="2014" name="PLoS Genet.">
        <title>Phylogenetically driven sequencing of extremely halophilic archaea reveals strategies for static and dynamic osmo-response.</title>
        <authorList>
            <person name="Becker E.A."/>
            <person name="Seitzer P.M."/>
            <person name="Tritt A."/>
            <person name="Larsen D."/>
            <person name="Krusor M."/>
            <person name="Yao A.I."/>
            <person name="Wu D."/>
            <person name="Madern D."/>
            <person name="Eisen J.A."/>
            <person name="Darling A.E."/>
            <person name="Facciotti M.T."/>
        </authorList>
    </citation>
    <scope>NUCLEOTIDE SEQUENCE [LARGE SCALE GENOMIC DNA]</scope>
    <source>
        <strain evidence="3 4">DSM 8989</strain>
    </source>
</reference>
<dbReference type="Proteomes" id="UP000011625">
    <property type="component" value="Unassembled WGS sequence"/>
</dbReference>
<keyword evidence="4" id="KW-1185">Reference proteome</keyword>
<feature type="domain" description="Glycosyl transferase family 1" evidence="1">
    <location>
        <begin position="220"/>
        <end position="373"/>
    </location>
</feature>
<proteinExistence type="predicted"/>
<dbReference type="GO" id="GO:0016757">
    <property type="term" value="F:glycosyltransferase activity"/>
    <property type="evidence" value="ECO:0007669"/>
    <property type="project" value="InterPro"/>
</dbReference>
<keyword evidence="3" id="KW-0808">Transferase</keyword>
<evidence type="ECO:0000259" key="1">
    <source>
        <dbReference type="Pfam" id="PF00534"/>
    </source>
</evidence>
<dbReference type="EMBL" id="AOME01000051">
    <property type="protein sequence ID" value="EMA53517.1"/>
    <property type="molecule type" value="Genomic_DNA"/>
</dbReference>
<dbReference type="PATRIC" id="fig|1227456.3.peg.1900"/>
<dbReference type="InterPro" id="IPR050194">
    <property type="entry name" value="Glycosyltransferase_grp1"/>
</dbReference>
<organism evidence="3 4">
    <name type="scientific">Halococcus salifodinae DSM 8989</name>
    <dbReference type="NCBI Taxonomy" id="1227456"/>
    <lineage>
        <taxon>Archaea</taxon>
        <taxon>Methanobacteriati</taxon>
        <taxon>Methanobacteriota</taxon>
        <taxon>Stenosarchaea group</taxon>
        <taxon>Halobacteria</taxon>
        <taxon>Halobacteriales</taxon>
        <taxon>Halococcaceae</taxon>
        <taxon>Halococcus</taxon>
    </lineage>
</organism>
<dbReference type="Gene3D" id="3.40.50.2000">
    <property type="entry name" value="Glycogen Phosphorylase B"/>
    <property type="match status" value="2"/>
</dbReference>
<dbReference type="SUPFAM" id="SSF53756">
    <property type="entry name" value="UDP-Glycosyltransferase/glycogen phosphorylase"/>
    <property type="match status" value="1"/>
</dbReference>
<dbReference type="InterPro" id="IPR001296">
    <property type="entry name" value="Glyco_trans_1"/>
</dbReference>
<sequence>MKICFISGVFLPQAAGGAENYVLEVAKRLKRKGHELFVIATEPYDGPASLTPHRTSYEGIDVWRFSPINVAYKTSYEGYSLPRQAVWRALDAVNPHSVAMVERLLDRTNPDVVHVNELEGISTLSSRAAARNDAAYVHTLHNYNLISPGSTVRIGSVPGGLDRTGGNHPLVTKGYSRIQRALLGTPDTVVGPSQFVIDAHREHGFFEGVRCRCLQHGVERIAESTSPPPDDPSVLYVGRLTPEKGLNTLFAAAADLSDVQFDLCGTGPLQSAVECRAESSANLTYHGFVTEAELRSLRRNATVGVVPSVWAENSPLAIYESYATGLPVVGTDVGGIPELVVSGETGALCDPGRADALVNAIERVLDNDPAAMREAALAWAREHTLETHVDSLVEIYAESRRNR</sequence>
<dbReference type="Pfam" id="PF00534">
    <property type="entry name" value="Glycos_transf_1"/>
    <property type="match status" value="1"/>
</dbReference>
<evidence type="ECO:0000259" key="2">
    <source>
        <dbReference type="Pfam" id="PF13439"/>
    </source>
</evidence>
<dbReference type="RefSeq" id="WP_005042897.1">
    <property type="nucleotide sequence ID" value="NZ_AOME01000051.1"/>
</dbReference>
<dbReference type="STRING" id="1227456.C450_09412"/>
<gene>
    <name evidence="3" type="ORF">C450_09412</name>
</gene>
<accession>M0N6I6</accession>
<protein>
    <submittedName>
        <fullName evidence="3">Glycosyltransferase</fullName>
    </submittedName>
</protein>